<proteinExistence type="inferred from homology"/>
<dbReference type="AlphaFoldDB" id="A0A940WL40"/>
<dbReference type="PANTHER" id="PTHR43133:SF8">
    <property type="entry name" value="RNA POLYMERASE SIGMA FACTOR HI_1459-RELATED"/>
    <property type="match status" value="1"/>
</dbReference>
<dbReference type="GO" id="GO:0003677">
    <property type="term" value="F:DNA binding"/>
    <property type="evidence" value="ECO:0007669"/>
    <property type="project" value="UniProtKB-KW"/>
</dbReference>
<dbReference type="SUPFAM" id="SSF88659">
    <property type="entry name" value="Sigma3 and sigma4 domains of RNA polymerase sigma factors"/>
    <property type="match status" value="1"/>
</dbReference>
<feature type="compositionally biased region" description="Low complexity" evidence="6">
    <location>
        <begin position="434"/>
        <end position="456"/>
    </location>
</feature>
<keyword evidence="4" id="KW-0238">DNA-binding</keyword>
<dbReference type="InterPro" id="IPR039425">
    <property type="entry name" value="RNA_pol_sigma-70-like"/>
</dbReference>
<evidence type="ECO:0000313" key="8">
    <source>
        <dbReference type="Proteomes" id="UP000674234"/>
    </source>
</evidence>
<organism evidence="7 8">
    <name type="scientific">Microbispora oryzae</name>
    <dbReference type="NCBI Taxonomy" id="2806554"/>
    <lineage>
        <taxon>Bacteria</taxon>
        <taxon>Bacillati</taxon>
        <taxon>Actinomycetota</taxon>
        <taxon>Actinomycetes</taxon>
        <taxon>Streptosporangiales</taxon>
        <taxon>Streptosporangiaceae</taxon>
        <taxon>Microbispora</taxon>
    </lineage>
</organism>
<keyword evidence="8" id="KW-1185">Reference proteome</keyword>
<evidence type="ECO:0000256" key="4">
    <source>
        <dbReference type="ARBA" id="ARBA00023125"/>
    </source>
</evidence>
<feature type="region of interest" description="Disordered" evidence="6">
    <location>
        <begin position="277"/>
        <end position="323"/>
    </location>
</feature>
<comment type="similarity">
    <text evidence="1">Belongs to the sigma-70 factor family. ECF subfamily.</text>
</comment>
<evidence type="ECO:0000256" key="1">
    <source>
        <dbReference type="ARBA" id="ARBA00010641"/>
    </source>
</evidence>
<dbReference type="InterPro" id="IPR013324">
    <property type="entry name" value="RNA_pol_sigma_r3/r4-like"/>
</dbReference>
<dbReference type="GO" id="GO:0016987">
    <property type="term" value="F:sigma factor activity"/>
    <property type="evidence" value="ECO:0007669"/>
    <property type="project" value="UniProtKB-KW"/>
</dbReference>
<name>A0A940WL40_9ACTN</name>
<dbReference type="Gene3D" id="1.10.10.10">
    <property type="entry name" value="Winged helix-like DNA-binding domain superfamily/Winged helix DNA-binding domain"/>
    <property type="match status" value="1"/>
</dbReference>
<dbReference type="Gene3D" id="1.10.1740.10">
    <property type="match status" value="1"/>
</dbReference>
<evidence type="ECO:0000313" key="7">
    <source>
        <dbReference type="EMBL" id="MBP2703101.1"/>
    </source>
</evidence>
<evidence type="ECO:0000256" key="6">
    <source>
        <dbReference type="SAM" id="MobiDB-lite"/>
    </source>
</evidence>
<keyword evidence="2" id="KW-0805">Transcription regulation</keyword>
<feature type="compositionally biased region" description="Basic residues" evidence="6">
    <location>
        <begin position="314"/>
        <end position="323"/>
    </location>
</feature>
<evidence type="ECO:0000256" key="3">
    <source>
        <dbReference type="ARBA" id="ARBA00023082"/>
    </source>
</evidence>
<gene>
    <name evidence="7" type="ORF">JOL79_04705</name>
</gene>
<reference evidence="7" key="1">
    <citation type="submission" date="2021-02" db="EMBL/GenBank/DDBJ databases">
        <title>Draft genome sequence of Microbispora sp. RL4-1S isolated from rice leaves in Thailand.</title>
        <authorList>
            <person name="Muangham S."/>
            <person name="Duangmal K."/>
        </authorList>
    </citation>
    <scope>NUCLEOTIDE SEQUENCE</scope>
    <source>
        <strain evidence="7">RL4-1S</strain>
    </source>
</reference>
<dbReference type="RefSeq" id="WP_210154404.1">
    <property type="nucleotide sequence ID" value="NZ_JAFCNB010000002.1"/>
</dbReference>
<evidence type="ECO:0000256" key="2">
    <source>
        <dbReference type="ARBA" id="ARBA00023015"/>
    </source>
</evidence>
<feature type="compositionally biased region" description="Low complexity" evidence="6">
    <location>
        <begin position="566"/>
        <end position="577"/>
    </location>
</feature>
<sequence length="577" mass="58469">MPGWPDVGRADDRRLFEALRRADGAAPARLFDAYADRLTDYASSRLNDLDAGADAVHNALVAAQGGAGRLEEPGRLRSWLYALTRFQCAARGLPSSGVARWAGPPEDTEDPVLAALVAEALGKIGAAEREALELVVRHGLSPAEATGVLGLTSRQVSARLARAREHVENTAAAVVLARTGRAHCPDLSALVDAGVGASWQDGPLGTVLRKRLSKHIAACKVCSEVRRRTVSAERLLDLIPVAYPPLSLRGRVLKSSLDSDGVAATASWAATAWATAATEDTATRGPAGRGASSRGSSSRGADTGGASSRGGRAGARRSARPRSRRVAPLLLVAACVFGTAGGLALVSGESPAGHLRTVRLPQASPGDGMALGPAEEIQDGDGTKATDGADGTDGTDGTGEAEETDGTDGSPDPAVTTTVRPTVTPPPSTRRRYTAAQPRPRATRSGSAARPPARAPDTPSLSAHCPGDIGSAAGSSITLAARAAPIEWTSATSGGLAVSPARGRLKAGATGRITVAVVDPGTPGSGVVRFASAAGSPSCHISWRGPEETGIADPDPGPSGDPQPSPSADSASASPTS</sequence>
<dbReference type="PANTHER" id="PTHR43133">
    <property type="entry name" value="RNA POLYMERASE ECF-TYPE SIGMA FACTO"/>
    <property type="match status" value="1"/>
</dbReference>
<dbReference type="InterPro" id="IPR013325">
    <property type="entry name" value="RNA_pol_sigma_r2"/>
</dbReference>
<feature type="region of interest" description="Disordered" evidence="6">
    <location>
        <begin position="358"/>
        <end position="468"/>
    </location>
</feature>
<accession>A0A940WL40</accession>
<comment type="caution">
    <text evidence="7">The sequence shown here is derived from an EMBL/GenBank/DDBJ whole genome shotgun (WGS) entry which is preliminary data.</text>
</comment>
<dbReference type="Proteomes" id="UP000674234">
    <property type="component" value="Unassembled WGS sequence"/>
</dbReference>
<keyword evidence="5" id="KW-0804">Transcription</keyword>
<dbReference type="EMBL" id="JAFCNB010000002">
    <property type="protein sequence ID" value="MBP2703101.1"/>
    <property type="molecule type" value="Genomic_DNA"/>
</dbReference>
<feature type="compositionally biased region" description="Low complexity" evidence="6">
    <location>
        <begin position="407"/>
        <end position="422"/>
    </location>
</feature>
<dbReference type="GO" id="GO:0006352">
    <property type="term" value="P:DNA-templated transcription initiation"/>
    <property type="evidence" value="ECO:0007669"/>
    <property type="project" value="InterPro"/>
</dbReference>
<evidence type="ECO:0000256" key="5">
    <source>
        <dbReference type="ARBA" id="ARBA00023163"/>
    </source>
</evidence>
<feature type="region of interest" description="Disordered" evidence="6">
    <location>
        <begin position="532"/>
        <end position="577"/>
    </location>
</feature>
<keyword evidence="3" id="KW-0731">Sigma factor</keyword>
<feature type="compositionally biased region" description="Pro residues" evidence="6">
    <location>
        <begin position="555"/>
        <end position="565"/>
    </location>
</feature>
<dbReference type="SUPFAM" id="SSF88946">
    <property type="entry name" value="Sigma2 domain of RNA polymerase sigma factors"/>
    <property type="match status" value="1"/>
</dbReference>
<dbReference type="InterPro" id="IPR036388">
    <property type="entry name" value="WH-like_DNA-bd_sf"/>
</dbReference>
<protein>
    <submittedName>
        <fullName evidence="7">RNA polymerase sigma factor</fullName>
    </submittedName>
</protein>
<feature type="compositionally biased region" description="Low complexity" evidence="6">
    <location>
        <begin position="277"/>
        <end position="306"/>
    </location>
</feature>